<evidence type="ECO:0000256" key="5">
    <source>
        <dbReference type="ARBA" id="ARBA00022833"/>
    </source>
</evidence>
<dbReference type="Gene3D" id="3.40.630.10">
    <property type="entry name" value="Zn peptidases"/>
    <property type="match status" value="1"/>
</dbReference>
<evidence type="ECO:0000256" key="1">
    <source>
        <dbReference type="ARBA" id="ARBA00001947"/>
    </source>
</evidence>
<keyword evidence="4" id="KW-0378">Hydrolase</keyword>
<dbReference type="GO" id="GO:0004181">
    <property type="term" value="F:metallocarboxypeptidase activity"/>
    <property type="evidence" value="ECO:0007669"/>
    <property type="project" value="InterPro"/>
</dbReference>
<dbReference type="PROSITE" id="PS52035">
    <property type="entry name" value="PEPTIDASE_M14"/>
    <property type="match status" value="1"/>
</dbReference>
<name>A0A7S4HN16_9EUKA</name>
<dbReference type="PRINTS" id="PR00765">
    <property type="entry name" value="CRBOXYPTASEA"/>
</dbReference>
<evidence type="ECO:0000256" key="3">
    <source>
        <dbReference type="ARBA" id="ARBA00022723"/>
    </source>
</evidence>
<organism evidence="10">
    <name type="scientific">Vannella robusta</name>
    <dbReference type="NCBI Taxonomy" id="1487602"/>
    <lineage>
        <taxon>Eukaryota</taxon>
        <taxon>Amoebozoa</taxon>
        <taxon>Discosea</taxon>
        <taxon>Flabellinia</taxon>
        <taxon>Vannellidae</taxon>
        <taxon>Vannella</taxon>
    </lineage>
</organism>
<evidence type="ECO:0000256" key="6">
    <source>
        <dbReference type="ARBA" id="ARBA00023180"/>
    </source>
</evidence>
<dbReference type="InterPro" id="IPR057247">
    <property type="entry name" value="CARBOXYPEPT_ZN_2"/>
</dbReference>
<accession>A0A7S4HN16</accession>
<dbReference type="Pfam" id="PF00246">
    <property type="entry name" value="Peptidase_M14"/>
    <property type="match status" value="1"/>
</dbReference>
<evidence type="ECO:0000256" key="4">
    <source>
        <dbReference type="ARBA" id="ARBA00022801"/>
    </source>
</evidence>
<evidence type="ECO:0000259" key="9">
    <source>
        <dbReference type="PROSITE" id="PS52035"/>
    </source>
</evidence>
<gene>
    <name evidence="10" type="ORF">VSP0166_LOCUS2427</name>
</gene>
<dbReference type="GO" id="GO:0008270">
    <property type="term" value="F:zinc ion binding"/>
    <property type="evidence" value="ECO:0007669"/>
    <property type="project" value="InterPro"/>
</dbReference>
<feature type="signal peptide" evidence="8">
    <location>
        <begin position="1"/>
        <end position="17"/>
    </location>
</feature>
<dbReference type="EMBL" id="HBKP01003357">
    <property type="protein sequence ID" value="CAE2203926.1"/>
    <property type="molecule type" value="Transcribed_RNA"/>
</dbReference>
<evidence type="ECO:0000313" key="10">
    <source>
        <dbReference type="EMBL" id="CAE2203926.1"/>
    </source>
</evidence>
<feature type="domain" description="Peptidase M14" evidence="9">
    <location>
        <begin position="109"/>
        <end position="384"/>
    </location>
</feature>
<dbReference type="PROSITE" id="PS00132">
    <property type="entry name" value="CARBOXYPEPT_ZN_1"/>
    <property type="match status" value="1"/>
</dbReference>
<dbReference type="Gene3D" id="2.60.40.1120">
    <property type="entry name" value="Carboxypeptidase-like, regulatory domain"/>
    <property type="match status" value="1"/>
</dbReference>
<keyword evidence="5" id="KW-0862">Zinc</keyword>
<evidence type="ECO:0000256" key="8">
    <source>
        <dbReference type="SAM" id="SignalP"/>
    </source>
</evidence>
<reference evidence="10" key="1">
    <citation type="submission" date="2021-01" db="EMBL/GenBank/DDBJ databases">
        <authorList>
            <person name="Corre E."/>
            <person name="Pelletier E."/>
            <person name="Niang G."/>
            <person name="Scheremetjew M."/>
            <person name="Finn R."/>
            <person name="Kale V."/>
            <person name="Holt S."/>
            <person name="Cochrane G."/>
            <person name="Meng A."/>
            <person name="Brown T."/>
            <person name="Cohen L."/>
        </authorList>
    </citation>
    <scope>NUCLEOTIDE SEQUENCE</scope>
    <source>
        <strain evidence="10">DIVA3 518/3/11/1/6</strain>
    </source>
</reference>
<dbReference type="GO" id="GO:0005615">
    <property type="term" value="C:extracellular space"/>
    <property type="evidence" value="ECO:0007669"/>
    <property type="project" value="TreeGrafter"/>
</dbReference>
<dbReference type="InterPro" id="IPR008969">
    <property type="entry name" value="CarboxyPept-like_regulatory"/>
</dbReference>
<feature type="active site" description="Proton donor/acceptor" evidence="7">
    <location>
        <position position="354"/>
    </location>
</feature>
<evidence type="ECO:0000256" key="7">
    <source>
        <dbReference type="PROSITE-ProRule" id="PRU01379"/>
    </source>
</evidence>
<dbReference type="SUPFAM" id="SSF53187">
    <property type="entry name" value="Zn-dependent exopeptidases"/>
    <property type="match status" value="1"/>
</dbReference>
<proteinExistence type="inferred from homology"/>
<protein>
    <recommendedName>
        <fullName evidence="9">Peptidase M14 domain-containing protein</fullName>
    </recommendedName>
</protein>
<dbReference type="PANTHER" id="PTHR11532">
    <property type="entry name" value="PROTEASE M14 CARBOXYPEPTIDASE"/>
    <property type="match status" value="1"/>
</dbReference>
<dbReference type="PROSITE" id="PS00133">
    <property type="entry name" value="CARBOXYPEPT_ZN_2"/>
    <property type="match status" value="1"/>
</dbReference>
<comment type="cofactor">
    <cofactor evidence="1">
        <name>Zn(2+)</name>
        <dbReference type="ChEBI" id="CHEBI:29105"/>
    </cofactor>
</comment>
<feature type="chain" id="PRO_5031192352" description="Peptidase M14 domain-containing protein" evidence="8">
    <location>
        <begin position="18"/>
        <end position="464"/>
    </location>
</feature>
<keyword evidence="8" id="KW-0732">Signal</keyword>
<dbReference type="InterPro" id="IPR057246">
    <property type="entry name" value="CARBOXYPEPT_ZN_1"/>
</dbReference>
<dbReference type="GO" id="GO:0006518">
    <property type="term" value="P:peptide metabolic process"/>
    <property type="evidence" value="ECO:0007669"/>
    <property type="project" value="TreeGrafter"/>
</dbReference>
<dbReference type="SUPFAM" id="SSF49464">
    <property type="entry name" value="Carboxypeptidase regulatory domain-like"/>
    <property type="match status" value="1"/>
</dbReference>
<dbReference type="PANTHER" id="PTHR11532:SF57">
    <property type="entry name" value="CARBOXYPEPTIDASE D, B"/>
    <property type="match status" value="1"/>
</dbReference>
<dbReference type="InterPro" id="IPR000834">
    <property type="entry name" value="Peptidase_M14"/>
</dbReference>
<dbReference type="SMART" id="SM00631">
    <property type="entry name" value="Zn_pept"/>
    <property type="match status" value="1"/>
</dbReference>
<dbReference type="GO" id="GO:0016485">
    <property type="term" value="P:protein processing"/>
    <property type="evidence" value="ECO:0007669"/>
    <property type="project" value="TreeGrafter"/>
</dbReference>
<keyword evidence="6" id="KW-0325">Glycoprotein</keyword>
<evidence type="ECO:0000256" key="2">
    <source>
        <dbReference type="ARBA" id="ARBA00005988"/>
    </source>
</evidence>
<keyword evidence="3" id="KW-0479">Metal-binding</keyword>
<dbReference type="AlphaFoldDB" id="A0A7S4HN16"/>
<dbReference type="InterPro" id="IPR050753">
    <property type="entry name" value="Peptidase_M14_domain"/>
</dbReference>
<sequence length="464" mass="52499">MFWRSLCVLCLCVCCFANIFIGDTLVRIEHNGEVAQLVGLVEENGAIVDEVTRDYLECYVGDTIFDSLENLNISYSILPSDNDLIQEYKNKAAISPKDEQCCSDASWSHYHDYDALTDLLHELQSQYPELCQLESVGQSVLGRELWMVKISDNVATLEEGEPQFQYIGNMHGNEVVGRELLLRYIYYLLSGYESGDQNIIDLVDTTQIYILPSMNPDGYELNQRGNGNNVDLNRDFPDRQDGMNHYPQPETSALMACSLSNHFILSANLHGGSVVVNYPYDDNSHHVPGLYSACPDDALFRDISLAYSRTNGPMYNSDEFPQGITNGADWYTLQGGMQDWNYAKTYSNFHVTIELSYDKWPNPDTLSQYWEDNRESFSNYLRKVHQGVRGSVSDSDGNKVSAVISIEGINHDVLTSPLDGWYYRPLAPGAYTVICTSPNYPDVVLRESVTIAEYLPTIHHFVFQ</sequence>
<comment type="similarity">
    <text evidence="2 7">Belongs to the peptidase M14 family.</text>
</comment>